<evidence type="ECO:0008006" key="3">
    <source>
        <dbReference type="Google" id="ProtNLM"/>
    </source>
</evidence>
<name>A0A5E8CKN3_9ZZZZ</name>
<reference evidence="2" key="1">
    <citation type="submission" date="2019-09" db="EMBL/GenBank/DDBJ databases">
        <authorList>
            <person name="Needham M D."/>
        </authorList>
    </citation>
    <scope>NUCLEOTIDE SEQUENCE</scope>
</reference>
<organism evidence="2">
    <name type="scientific">seawater metagenome</name>
    <dbReference type="NCBI Taxonomy" id="1561972"/>
    <lineage>
        <taxon>unclassified sequences</taxon>
        <taxon>metagenomes</taxon>
        <taxon>ecological metagenomes</taxon>
    </lineage>
</organism>
<protein>
    <recommendedName>
        <fullName evidence="3">Prolipoprotein diacylglyceryl transferase</fullName>
    </recommendedName>
</protein>
<keyword evidence="1" id="KW-0472">Membrane</keyword>
<keyword evidence="1" id="KW-0812">Transmembrane</keyword>
<feature type="transmembrane region" description="Helical" evidence="1">
    <location>
        <begin position="6"/>
        <end position="26"/>
    </location>
</feature>
<feature type="transmembrane region" description="Helical" evidence="1">
    <location>
        <begin position="47"/>
        <end position="67"/>
    </location>
</feature>
<dbReference type="AlphaFoldDB" id="A0A5E8CKN3"/>
<dbReference type="EMBL" id="CABVLZ010000010">
    <property type="protein sequence ID" value="VVU95776.1"/>
    <property type="molecule type" value="Genomic_DNA"/>
</dbReference>
<sequence>MFPSIIKNSSFYVLLFIVLYSVYIICKKIYEKNFKYTKLDQNTTFKLILIIILIGVARLTQCVYYKFYLKQAISFLPCPLNTNGIKNSISIFMSFIIIVLLLKKKS</sequence>
<keyword evidence="1" id="KW-1133">Transmembrane helix</keyword>
<accession>A0A5E8CKN3</accession>
<feature type="transmembrane region" description="Helical" evidence="1">
    <location>
        <begin position="87"/>
        <end position="103"/>
    </location>
</feature>
<evidence type="ECO:0000256" key="1">
    <source>
        <dbReference type="SAM" id="Phobius"/>
    </source>
</evidence>
<proteinExistence type="predicted"/>
<gene>
    <name evidence="2" type="ORF">CPAV1605_1532</name>
</gene>
<evidence type="ECO:0000313" key="2">
    <source>
        <dbReference type="EMBL" id="VVU95776.1"/>
    </source>
</evidence>